<keyword evidence="2" id="KW-1185">Reference proteome</keyword>
<dbReference type="Proteomes" id="UP000824469">
    <property type="component" value="Unassembled WGS sequence"/>
</dbReference>
<sequence>ASYEEGNSKGEVSGYVMVGVGHPLMGYWTRDNQLGAHYQSSDRVIIDSFFR</sequence>
<proteinExistence type="predicted"/>
<organism evidence="1 2">
    <name type="scientific">Taxus chinensis</name>
    <name type="common">Chinese yew</name>
    <name type="synonym">Taxus wallichiana var. chinensis</name>
    <dbReference type="NCBI Taxonomy" id="29808"/>
    <lineage>
        <taxon>Eukaryota</taxon>
        <taxon>Viridiplantae</taxon>
        <taxon>Streptophyta</taxon>
        <taxon>Embryophyta</taxon>
        <taxon>Tracheophyta</taxon>
        <taxon>Spermatophyta</taxon>
        <taxon>Pinopsida</taxon>
        <taxon>Pinidae</taxon>
        <taxon>Conifers II</taxon>
        <taxon>Cupressales</taxon>
        <taxon>Taxaceae</taxon>
        <taxon>Taxus</taxon>
    </lineage>
</organism>
<evidence type="ECO:0000313" key="1">
    <source>
        <dbReference type="EMBL" id="KAH9295382.1"/>
    </source>
</evidence>
<reference evidence="1 2" key="1">
    <citation type="journal article" date="2021" name="Nat. Plants">
        <title>The Taxus genome provides insights into paclitaxel biosynthesis.</title>
        <authorList>
            <person name="Xiong X."/>
            <person name="Gou J."/>
            <person name="Liao Q."/>
            <person name="Li Y."/>
            <person name="Zhou Q."/>
            <person name="Bi G."/>
            <person name="Li C."/>
            <person name="Du R."/>
            <person name="Wang X."/>
            <person name="Sun T."/>
            <person name="Guo L."/>
            <person name="Liang H."/>
            <person name="Lu P."/>
            <person name="Wu Y."/>
            <person name="Zhang Z."/>
            <person name="Ro D.K."/>
            <person name="Shang Y."/>
            <person name="Huang S."/>
            <person name="Yan J."/>
        </authorList>
    </citation>
    <scope>NUCLEOTIDE SEQUENCE [LARGE SCALE GENOMIC DNA]</scope>
    <source>
        <strain evidence="1">Ta-2019</strain>
    </source>
</reference>
<comment type="caution">
    <text evidence="1">The sequence shown here is derived from an EMBL/GenBank/DDBJ whole genome shotgun (WGS) entry which is preliminary data.</text>
</comment>
<dbReference type="EMBL" id="JAHRHJ020000011">
    <property type="protein sequence ID" value="KAH9295382.1"/>
    <property type="molecule type" value="Genomic_DNA"/>
</dbReference>
<name>A0AA38C765_TAXCH</name>
<evidence type="ECO:0000313" key="2">
    <source>
        <dbReference type="Proteomes" id="UP000824469"/>
    </source>
</evidence>
<feature type="non-terminal residue" evidence="1">
    <location>
        <position position="1"/>
    </location>
</feature>
<feature type="non-terminal residue" evidence="1">
    <location>
        <position position="51"/>
    </location>
</feature>
<dbReference type="AlphaFoldDB" id="A0AA38C765"/>
<protein>
    <submittedName>
        <fullName evidence="1">Uncharacterized protein</fullName>
    </submittedName>
</protein>
<gene>
    <name evidence="1" type="ORF">KI387_038970</name>
</gene>
<accession>A0AA38C765</accession>